<dbReference type="SUPFAM" id="SSF49373">
    <property type="entry name" value="Invasin/intimin cell-adhesion fragments"/>
    <property type="match status" value="1"/>
</dbReference>
<dbReference type="EMBL" id="CP012159">
    <property type="protein sequence ID" value="AKT40329.1"/>
    <property type="molecule type" value="Genomic_DNA"/>
</dbReference>
<dbReference type="Gene3D" id="2.60.40.1080">
    <property type="match status" value="1"/>
</dbReference>
<dbReference type="InterPro" id="IPR011042">
    <property type="entry name" value="6-blade_b-propeller_TolB-like"/>
</dbReference>
<evidence type="ECO:0000259" key="3">
    <source>
        <dbReference type="SMART" id="SM00635"/>
    </source>
</evidence>
<sequence>MARSKTWTLLLGTSISAAALAAACGSSGNGSSGDTSSSGDAGGPSGNGGAGGELLDTTGPGAPSSLTISPQNAVLDVDGTPRSLQFTAALADGSAPGSVTWEVSDIVVGTIDTQGELTSKGLVAGVATVTARSGALTASTTVTVRVQIVDNPGNVSPEDQVDLQNGGSADPNLRFLYPYDKTVFPRGLRAPDLQLAGWSADATYVRLTVPGFTYEGFFGASNPTQVVLPQDVWRALTLSASGTDDVRVEVTTLAGGQVTGPVSETWRIAPGDFKGSIYYNTYRSAQTNGAAILRVRPNVDAQIFISGCTVCHSVSANGNVLVSGVDWTINNPLDSASFEIGTDGSVTQRHLADDGRKMSFGGLTPNGEWMVSNGVPQGSPVRGLEGPAPSRLYDTSTGEEVLAPSLTGAVTYALTPAFSPDGRLLSFAQYDGGANGKTIAVMDFDGSASPPAFSNLQTVATATRAIAGWPSFLPDATALVYHDGDAFDTATHGGGPRYAELRLVDVATRTVATLNQLNGRDAGGSSTLPYGEQEEGNLSYEPTVLPVAVGGYYWVVFTSRRAYGHTLAPGGTVAGSGNKWGGIVNGNEEPSLRKKLWIAAIDINHQGQADASHPAFYLGEQELLAGNMRGFMALDPCKPQGDLCESGADCCNGLFCRQTGEVNIDGEPITACVPPQSGECARIEETCETAADCCDAGALCINNHCAVPPPQ</sequence>
<keyword evidence="5" id="KW-1185">Reference proteome</keyword>
<feature type="domain" description="BIG2" evidence="3">
    <location>
        <begin position="62"/>
        <end position="143"/>
    </location>
</feature>
<evidence type="ECO:0000256" key="1">
    <source>
        <dbReference type="SAM" id="MobiDB-lite"/>
    </source>
</evidence>
<protein>
    <recommendedName>
        <fullName evidence="3">BIG2 domain-containing protein</fullName>
    </recommendedName>
</protein>
<dbReference type="Proteomes" id="UP000067626">
    <property type="component" value="Chromosome"/>
</dbReference>
<dbReference type="Gene3D" id="2.120.10.30">
    <property type="entry name" value="TolB, C-terminal domain"/>
    <property type="match status" value="1"/>
</dbReference>
<dbReference type="KEGG" id="ccro:CMC5_044820"/>
<dbReference type="PROSITE" id="PS51257">
    <property type="entry name" value="PROKAR_LIPOPROTEIN"/>
    <property type="match status" value="1"/>
</dbReference>
<dbReference type="OrthoDB" id="5481610at2"/>
<evidence type="ECO:0000313" key="4">
    <source>
        <dbReference type="EMBL" id="AKT40329.1"/>
    </source>
</evidence>
<name>A0A0K1EHJ6_CHOCO</name>
<reference evidence="4 5" key="1">
    <citation type="submission" date="2015-07" db="EMBL/GenBank/DDBJ databases">
        <title>Genome analysis of myxobacterium Chondromyces crocatus Cm c5 reveals a high potential for natural compound synthesis and the genetic basis for the loss of fruiting body formation.</title>
        <authorList>
            <person name="Zaburannyi N."/>
            <person name="Bunk B."/>
            <person name="Maier J."/>
            <person name="Overmann J."/>
            <person name="Mueller R."/>
        </authorList>
    </citation>
    <scope>NUCLEOTIDE SEQUENCE [LARGE SCALE GENOMIC DNA]</scope>
    <source>
        <strain evidence="4 5">Cm c5</strain>
    </source>
</reference>
<feature type="chain" id="PRO_5005459494" description="BIG2 domain-containing protein" evidence="2">
    <location>
        <begin position="22"/>
        <end position="711"/>
    </location>
</feature>
<feature type="signal peptide" evidence="2">
    <location>
        <begin position="1"/>
        <end position="21"/>
    </location>
</feature>
<dbReference type="AlphaFoldDB" id="A0A0K1EHJ6"/>
<evidence type="ECO:0000256" key="2">
    <source>
        <dbReference type="SAM" id="SignalP"/>
    </source>
</evidence>
<dbReference type="InterPro" id="IPR003343">
    <property type="entry name" value="Big_2"/>
</dbReference>
<dbReference type="SUPFAM" id="SSF82171">
    <property type="entry name" value="DPP6 N-terminal domain-like"/>
    <property type="match status" value="1"/>
</dbReference>
<dbReference type="STRING" id="52.CMC5_044820"/>
<accession>A0A0K1EHJ6</accession>
<dbReference type="RefSeq" id="WP_050432274.1">
    <property type="nucleotide sequence ID" value="NZ_CP012159.1"/>
</dbReference>
<gene>
    <name evidence="4" type="ORF">CMC5_044820</name>
</gene>
<feature type="region of interest" description="Disordered" evidence="1">
    <location>
        <begin position="26"/>
        <end position="64"/>
    </location>
</feature>
<feature type="compositionally biased region" description="Gly residues" evidence="1">
    <location>
        <begin position="40"/>
        <end position="52"/>
    </location>
</feature>
<dbReference type="SMART" id="SM00635">
    <property type="entry name" value="BID_2"/>
    <property type="match status" value="1"/>
</dbReference>
<organism evidence="4 5">
    <name type="scientific">Chondromyces crocatus</name>
    <dbReference type="NCBI Taxonomy" id="52"/>
    <lineage>
        <taxon>Bacteria</taxon>
        <taxon>Pseudomonadati</taxon>
        <taxon>Myxococcota</taxon>
        <taxon>Polyangia</taxon>
        <taxon>Polyangiales</taxon>
        <taxon>Polyangiaceae</taxon>
        <taxon>Chondromyces</taxon>
    </lineage>
</organism>
<dbReference type="InterPro" id="IPR008964">
    <property type="entry name" value="Invasin/intimin_cell_adhesion"/>
</dbReference>
<proteinExistence type="predicted"/>
<evidence type="ECO:0000313" key="5">
    <source>
        <dbReference type="Proteomes" id="UP000067626"/>
    </source>
</evidence>
<keyword evidence="2" id="KW-0732">Signal</keyword>